<keyword evidence="1" id="KW-0863">Zinc-finger</keyword>
<dbReference type="RefSeq" id="XP_015892423.1">
    <property type="nucleotide sequence ID" value="XM_016036937.4"/>
</dbReference>
<keyword evidence="1" id="KW-0862">Zinc</keyword>
<dbReference type="SMART" id="SM00343">
    <property type="entry name" value="ZnF_C2HC"/>
    <property type="match status" value="7"/>
</dbReference>
<evidence type="ECO:0000313" key="3">
    <source>
        <dbReference type="Proteomes" id="UP001652623"/>
    </source>
</evidence>
<proteinExistence type="predicted"/>
<dbReference type="GO" id="GO:0003676">
    <property type="term" value="F:nucleic acid binding"/>
    <property type="evidence" value="ECO:0007669"/>
    <property type="project" value="InterPro"/>
</dbReference>
<evidence type="ECO:0000313" key="4">
    <source>
        <dbReference type="RefSeq" id="XP_015892423.1"/>
    </source>
</evidence>
<organism evidence="3 4">
    <name type="scientific">Ziziphus jujuba</name>
    <name type="common">Chinese jujube</name>
    <name type="synonym">Ziziphus sativa</name>
    <dbReference type="NCBI Taxonomy" id="326968"/>
    <lineage>
        <taxon>Eukaryota</taxon>
        <taxon>Viridiplantae</taxon>
        <taxon>Streptophyta</taxon>
        <taxon>Embryophyta</taxon>
        <taxon>Tracheophyta</taxon>
        <taxon>Spermatophyta</taxon>
        <taxon>Magnoliopsida</taxon>
        <taxon>eudicotyledons</taxon>
        <taxon>Gunneridae</taxon>
        <taxon>Pentapetalae</taxon>
        <taxon>rosids</taxon>
        <taxon>fabids</taxon>
        <taxon>Rosales</taxon>
        <taxon>Rhamnaceae</taxon>
        <taxon>Paliureae</taxon>
        <taxon>Ziziphus</taxon>
    </lineage>
</organism>
<dbReference type="InterPro" id="IPR036875">
    <property type="entry name" value="Znf_CCHC_sf"/>
</dbReference>
<evidence type="ECO:0000259" key="2">
    <source>
        <dbReference type="PROSITE" id="PS50158"/>
    </source>
</evidence>
<gene>
    <name evidence="4" type="primary">LOC107426695</name>
</gene>
<dbReference type="AlphaFoldDB" id="A0A6P4B256"/>
<feature type="domain" description="CCHC-type" evidence="2">
    <location>
        <begin position="233"/>
        <end position="248"/>
    </location>
</feature>
<feature type="domain" description="CCHC-type" evidence="2">
    <location>
        <begin position="155"/>
        <end position="170"/>
    </location>
</feature>
<dbReference type="Pfam" id="PF00098">
    <property type="entry name" value="zf-CCHC"/>
    <property type="match status" value="7"/>
</dbReference>
<feature type="domain" description="CCHC-type" evidence="2">
    <location>
        <begin position="213"/>
        <end position="226"/>
    </location>
</feature>
<dbReference type="Gene3D" id="4.10.60.10">
    <property type="entry name" value="Zinc finger, CCHC-type"/>
    <property type="match status" value="4"/>
</dbReference>
<reference evidence="4" key="1">
    <citation type="submission" date="2025-08" db="UniProtKB">
        <authorList>
            <consortium name="RefSeq"/>
        </authorList>
    </citation>
    <scope>IDENTIFICATION</scope>
    <source>
        <tissue evidence="4">Seedling</tissue>
    </source>
</reference>
<keyword evidence="3" id="KW-1185">Reference proteome</keyword>
<accession>A0A6P4B256</accession>
<feature type="domain" description="CCHC-type" evidence="2">
    <location>
        <begin position="91"/>
        <end position="106"/>
    </location>
</feature>
<feature type="domain" description="CCHC-type" evidence="2">
    <location>
        <begin position="174"/>
        <end position="189"/>
    </location>
</feature>
<feature type="domain" description="CCHC-type" evidence="2">
    <location>
        <begin position="136"/>
        <end position="151"/>
    </location>
</feature>
<protein>
    <submittedName>
        <fullName evidence="4">Zinc finger protein GIS2 isoform X2</fullName>
    </submittedName>
</protein>
<dbReference type="PANTHER" id="PTHR47103">
    <property type="entry name" value="DNA-BINDING PROTEIN"/>
    <property type="match status" value="1"/>
</dbReference>
<dbReference type="InterPro" id="IPR001878">
    <property type="entry name" value="Znf_CCHC"/>
</dbReference>
<keyword evidence="1" id="KW-0479">Metal-binding</keyword>
<dbReference type="PROSITE" id="PS50158">
    <property type="entry name" value="ZF_CCHC"/>
    <property type="match status" value="7"/>
</dbReference>
<name>A0A6P4B256_ZIZJJ</name>
<dbReference type="SUPFAM" id="SSF57756">
    <property type="entry name" value="Retrovirus zinc finger-like domains"/>
    <property type="match status" value="3"/>
</dbReference>
<dbReference type="Proteomes" id="UP001652623">
    <property type="component" value="Chromosome 9"/>
</dbReference>
<evidence type="ECO:0000256" key="1">
    <source>
        <dbReference type="PROSITE-ProRule" id="PRU00047"/>
    </source>
</evidence>
<feature type="domain" description="CCHC-type" evidence="2">
    <location>
        <begin position="110"/>
        <end position="123"/>
    </location>
</feature>
<dbReference type="GeneID" id="107426695"/>
<sequence>MNGLLMGTKRHRMGPCEASDFLNQKKQLTPCVASHSTLSYTAYSSPTDPIFTPRRYLFVNLSYYSLAVRKPRFEYHRAEHIASECTTKSLCWNCREPGHMASNCPNEGICHTCGKAGHRARECTAPPLPPGDLRLCNNCYKQGHIAADCTNEKACNNCRKTGHLARDCPNDPICNMCNVSGHVARQCPKGNILERGGGGGGGVRGSGYRDIVCRNCQQLGHMSRDCMGPLMICHNCGGRGHLAYECPSGRFMDRYPRRY</sequence>
<dbReference type="PANTHER" id="PTHR47103:SF6">
    <property type="entry name" value="ZINC FINGER PROTEIN GIS2-LIKE"/>
    <property type="match status" value="1"/>
</dbReference>
<dbReference type="GO" id="GO:0008270">
    <property type="term" value="F:zinc ion binding"/>
    <property type="evidence" value="ECO:0007669"/>
    <property type="project" value="UniProtKB-KW"/>
</dbReference>